<dbReference type="GO" id="GO:0006888">
    <property type="term" value="P:endoplasmic reticulum to Golgi vesicle-mediated transport"/>
    <property type="evidence" value="ECO:0007669"/>
    <property type="project" value="TreeGrafter"/>
</dbReference>
<keyword evidence="6" id="KW-1185">Reference proteome</keyword>
<dbReference type="OrthoDB" id="418131at2759"/>
<protein>
    <recommendedName>
        <fullName evidence="2">STING ER exit protein</fullName>
    </recommendedName>
</protein>
<dbReference type="AlphaFoldDB" id="A0A7M7KZG6"/>
<evidence type="ECO:0000313" key="6">
    <source>
        <dbReference type="Proteomes" id="UP000594260"/>
    </source>
</evidence>
<dbReference type="InterPro" id="IPR029704">
    <property type="entry name" value="STEEP-like"/>
</dbReference>
<evidence type="ECO:0000256" key="2">
    <source>
        <dbReference type="ARBA" id="ARBA00024237"/>
    </source>
</evidence>
<evidence type="ECO:0000256" key="3">
    <source>
        <dbReference type="SAM" id="MobiDB-lite"/>
    </source>
</evidence>
<sequence length="231" mass="25518">MPKVVSRSIVVTDSRDQEEVVEKPLNVFYCHCGAIALILDCALEKLPLRPRDGARIIDASKHAHKLNCVPDETVYLKWAEGIEVQFRRRCAKCSLPLLYSHKGSSNVFIFKGVLTRTANAVAAVSATTVASNQAALGAKEENEGAEDKVLVTKHTKHMGKFSSVTVSTIEDEEDEIEEREVADSYASNARIIEKQLQRKAVPGLAAKRKGEEDNFSETVEKKKPRGTLLNL</sequence>
<dbReference type="KEGG" id="vde:111255469"/>
<dbReference type="InterPro" id="IPR057965">
    <property type="entry name" value="STEEP1_dom"/>
</dbReference>
<accession>A0A7M7KZG6</accession>
<evidence type="ECO:0000256" key="1">
    <source>
        <dbReference type="ARBA" id="ARBA00024205"/>
    </source>
</evidence>
<dbReference type="RefSeq" id="XP_022673200.1">
    <property type="nucleotide sequence ID" value="XM_022817465.1"/>
</dbReference>
<dbReference type="GeneID" id="111255469"/>
<dbReference type="InParanoid" id="A0A7M7KZG6"/>
<proteinExistence type="inferred from homology"/>
<dbReference type="PANTHER" id="PTHR46355:SF1">
    <property type="entry name" value="STING ER EXIT PROTEIN"/>
    <property type="match status" value="1"/>
</dbReference>
<dbReference type="PANTHER" id="PTHR46355">
    <property type="entry name" value="UPF0428 PROTEIN CXORF56"/>
    <property type="match status" value="1"/>
</dbReference>
<dbReference type="OMA" id="QQYRKNC"/>
<feature type="region of interest" description="Disordered" evidence="3">
    <location>
        <begin position="202"/>
        <end position="231"/>
    </location>
</feature>
<feature type="domain" description="STEEP1" evidence="4">
    <location>
        <begin position="21"/>
        <end position="120"/>
    </location>
</feature>
<dbReference type="Pfam" id="PF25809">
    <property type="entry name" value="STEEP1"/>
    <property type="match status" value="1"/>
</dbReference>
<evidence type="ECO:0000313" key="5">
    <source>
        <dbReference type="EnsemblMetazoa" id="XP_022673200"/>
    </source>
</evidence>
<dbReference type="GO" id="GO:0005737">
    <property type="term" value="C:cytoplasm"/>
    <property type="evidence" value="ECO:0007669"/>
    <property type="project" value="GOC"/>
</dbReference>
<comment type="similarity">
    <text evidence="1">Belongs to the STEEP1 family.</text>
</comment>
<evidence type="ECO:0000259" key="4">
    <source>
        <dbReference type="Pfam" id="PF25809"/>
    </source>
</evidence>
<dbReference type="GO" id="GO:0090158">
    <property type="term" value="P:endoplasmic reticulum membrane organization"/>
    <property type="evidence" value="ECO:0007669"/>
    <property type="project" value="TreeGrafter"/>
</dbReference>
<reference evidence="5" key="1">
    <citation type="submission" date="2021-01" db="UniProtKB">
        <authorList>
            <consortium name="EnsemblMetazoa"/>
        </authorList>
    </citation>
    <scope>IDENTIFICATION</scope>
</reference>
<name>A0A7M7KZG6_VARDE</name>
<organism evidence="5 6">
    <name type="scientific">Varroa destructor</name>
    <name type="common">Honeybee mite</name>
    <dbReference type="NCBI Taxonomy" id="109461"/>
    <lineage>
        <taxon>Eukaryota</taxon>
        <taxon>Metazoa</taxon>
        <taxon>Ecdysozoa</taxon>
        <taxon>Arthropoda</taxon>
        <taxon>Chelicerata</taxon>
        <taxon>Arachnida</taxon>
        <taxon>Acari</taxon>
        <taxon>Parasitiformes</taxon>
        <taxon>Mesostigmata</taxon>
        <taxon>Gamasina</taxon>
        <taxon>Dermanyssoidea</taxon>
        <taxon>Varroidae</taxon>
        <taxon>Varroa</taxon>
    </lineage>
</organism>
<dbReference type="EnsemblMetazoa" id="XM_022817465">
    <property type="protein sequence ID" value="XP_022673200"/>
    <property type="gene ID" value="LOC111255469"/>
</dbReference>
<dbReference type="FunCoup" id="A0A7M7KZG6">
    <property type="interactions" value="1434"/>
</dbReference>
<dbReference type="RefSeq" id="XP_022673199.1">
    <property type="nucleotide sequence ID" value="XM_022817464.1"/>
</dbReference>
<dbReference type="EnsemblMetazoa" id="XM_022817464">
    <property type="protein sequence ID" value="XP_022673199"/>
    <property type="gene ID" value="LOC111255469"/>
</dbReference>
<dbReference type="Proteomes" id="UP000594260">
    <property type="component" value="Unplaced"/>
</dbReference>